<dbReference type="GO" id="GO:0005840">
    <property type="term" value="C:ribosome"/>
    <property type="evidence" value="ECO:0007669"/>
    <property type="project" value="InterPro"/>
</dbReference>
<dbReference type="Pfam" id="PF23042">
    <property type="entry name" value="KOW1_SPT5"/>
    <property type="match status" value="1"/>
</dbReference>
<comment type="caution">
    <text evidence="8">The sequence shown here is derived from an EMBL/GenBank/DDBJ whole genome shotgun (WGS) entry which is preliminary data.</text>
</comment>
<dbReference type="InterPro" id="IPR014722">
    <property type="entry name" value="Rib_uL2_dom2"/>
</dbReference>
<dbReference type="InterPro" id="IPR005824">
    <property type="entry name" value="KOW"/>
</dbReference>
<evidence type="ECO:0000313" key="9">
    <source>
        <dbReference type="Proteomes" id="UP000325081"/>
    </source>
</evidence>
<dbReference type="GO" id="GO:0003735">
    <property type="term" value="F:structural constituent of ribosome"/>
    <property type="evidence" value="ECO:0007669"/>
    <property type="project" value="InterPro"/>
</dbReference>
<dbReference type="Gene3D" id="3.30.70.940">
    <property type="entry name" value="NusG, N-terminal domain"/>
    <property type="match status" value="1"/>
</dbReference>
<dbReference type="PROSITE" id="PS01108">
    <property type="entry name" value="RIBOSOMAL_L24"/>
    <property type="match status" value="1"/>
</dbReference>
<dbReference type="SUPFAM" id="SSF50104">
    <property type="entry name" value="Translation proteins SH3-like domain"/>
    <property type="match status" value="1"/>
</dbReference>
<dbReference type="InterPro" id="IPR041977">
    <property type="entry name" value="KOW_Spt5_4"/>
</dbReference>
<dbReference type="InterPro" id="IPR005100">
    <property type="entry name" value="NGN-domain"/>
</dbReference>
<dbReference type="Pfam" id="PF23291">
    <property type="entry name" value="KOW4_SPT5"/>
    <property type="match status" value="1"/>
</dbReference>
<dbReference type="InterPro" id="IPR039659">
    <property type="entry name" value="SPT5"/>
</dbReference>
<comment type="similarity">
    <text evidence="2">Belongs to the SPT5 family.</text>
</comment>
<reference evidence="9" key="1">
    <citation type="journal article" date="2019" name="Curr. Biol.">
        <title>Genome Sequence of Striga asiatica Provides Insight into the Evolution of Plant Parasitism.</title>
        <authorList>
            <person name="Yoshida S."/>
            <person name="Kim S."/>
            <person name="Wafula E.K."/>
            <person name="Tanskanen J."/>
            <person name="Kim Y.M."/>
            <person name="Honaas L."/>
            <person name="Yang Z."/>
            <person name="Spallek T."/>
            <person name="Conn C.E."/>
            <person name="Ichihashi Y."/>
            <person name="Cheong K."/>
            <person name="Cui S."/>
            <person name="Der J.P."/>
            <person name="Gundlach H."/>
            <person name="Jiao Y."/>
            <person name="Hori C."/>
            <person name="Ishida J.K."/>
            <person name="Kasahara H."/>
            <person name="Kiba T."/>
            <person name="Kim M.S."/>
            <person name="Koo N."/>
            <person name="Laohavisit A."/>
            <person name="Lee Y.H."/>
            <person name="Lumba S."/>
            <person name="McCourt P."/>
            <person name="Mortimer J.C."/>
            <person name="Mutuku J.M."/>
            <person name="Nomura T."/>
            <person name="Sasaki-Sekimoto Y."/>
            <person name="Seto Y."/>
            <person name="Wang Y."/>
            <person name="Wakatake T."/>
            <person name="Sakakibara H."/>
            <person name="Demura T."/>
            <person name="Yamaguchi S."/>
            <person name="Yoneyama K."/>
            <person name="Manabe R.I."/>
            <person name="Nelson D.C."/>
            <person name="Schulman A.H."/>
            <person name="Timko M.P."/>
            <person name="dePamphilis C.W."/>
            <person name="Choi D."/>
            <person name="Shirasu K."/>
        </authorList>
    </citation>
    <scope>NUCLEOTIDE SEQUENCE [LARGE SCALE GENOMIC DNA]</scope>
    <source>
        <strain evidence="9">cv. UVA1</strain>
    </source>
</reference>
<dbReference type="CDD" id="cd06085">
    <property type="entry name" value="KOW_Spt5_5"/>
    <property type="match status" value="1"/>
</dbReference>
<dbReference type="InterPro" id="IPR041973">
    <property type="entry name" value="KOW_Spt5_1"/>
</dbReference>
<gene>
    <name evidence="8" type="ORF">STAS_14149</name>
</gene>
<dbReference type="AlphaFoldDB" id="A0A5A7Q025"/>
<dbReference type="Pfam" id="PF11942">
    <property type="entry name" value="Spt5_N"/>
    <property type="match status" value="1"/>
</dbReference>
<dbReference type="Proteomes" id="UP000325081">
    <property type="component" value="Unassembled WGS sequence"/>
</dbReference>
<accession>A0A5A7Q025</accession>
<dbReference type="Pfam" id="PF03439">
    <property type="entry name" value="Spt5-NGN"/>
    <property type="match status" value="1"/>
</dbReference>
<dbReference type="CDD" id="cd09888">
    <property type="entry name" value="NGN_Euk"/>
    <property type="match status" value="1"/>
</dbReference>
<dbReference type="Pfam" id="PF23284">
    <property type="entry name" value="KOW2_Spt5"/>
    <property type="match status" value="1"/>
</dbReference>
<evidence type="ECO:0000256" key="4">
    <source>
        <dbReference type="ARBA" id="ARBA00023242"/>
    </source>
</evidence>
<dbReference type="GO" id="GO:0006368">
    <property type="term" value="P:transcription elongation by RNA polymerase II"/>
    <property type="evidence" value="ECO:0007669"/>
    <property type="project" value="TreeGrafter"/>
</dbReference>
<name>A0A5A7Q025_STRAF</name>
<dbReference type="GO" id="GO:0003746">
    <property type="term" value="F:translation elongation factor activity"/>
    <property type="evidence" value="ECO:0007669"/>
    <property type="project" value="UniProtKB-KW"/>
</dbReference>
<sequence length="788" mass="88963">MPRRGEEEYGGLDPYEEVGRRGKRRRKSVSDFFEEEAHEDSDGEEEEDEYEGEEDFIDSGDGTLHEDDRRANRHSPIPLNVSYEEEEDIEEMERRILERYSNDSKVEYGDDEGPAYREQQGPLPSLFGPKMWLVKCKIGCERELAIRLMQKSIDVGSEMKIFSAVALDHLKGFIYVEAKKEVHVKEAVTGMQNIYPRNMLFVPMHEMTDVLSVQSEALDISSNIWVRVKTGMYQGDLAKVVIVDSGRQRAKVKLIPRIDMQALADKMEGRQVPRNKSFIPPARLMNINEARALDIHVERKRDQATGDYFDKIGGLMFKNGFLYKNFSLKSLVTDKVQPTFDEIEKFRRHGEVTDGDMSNLLAPKNKTQFIKGDTVIVVKGDLRNLKGVVEKVQEDIVHVKPNSKAFSKTLAISNKELCKCFEPGDHVKVVSSATEGITGLVVSFEGHAVTIVSDTTKELHRVSAINVVLSSEVLKGAQGKPIVAVVRLREIKNKIYKHCYAKDRFTNALYVKDIVKILDGPCKGRQGRIEQIYRGILFIYDRYHHVHGGYMCAKSESCVMVGGSLAKSDINGNTTTSRVANFRTPSRVPQYNARPPSRGIHVNPGKGHNSLVGAFVKIRLGNYKGYKGRVVEVKAPSVRVELESQMKVVTVDRNHISDNFNVSAPIRYDVESETPMQPPRTPLHHNMTPMRESNSTPRHYGMRTPMHNRAWIPFTPTRESGLSSSSVKFDENGSQCFTVKLIEVARKEKLVDELLFNLGKVSQTSINGLHEIHTAGGVNELELEPLTN</sequence>
<dbReference type="SMART" id="SM00738">
    <property type="entry name" value="NGN"/>
    <property type="match status" value="1"/>
</dbReference>
<feature type="domain" description="KOW" evidence="7">
    <location>
        <begin position="420"/>
        <end position="447"/>
    </location>
</feature>
<evidence type="ECO:0000259" key="6">
    <source>
        <dbReference type="SMART" id="SM00738"/>
    </source>
</evidence>
<dbReference type="InterPro" id="IPR041976">
    <property type="entry name" value="KOW_Spt5_3"/>
</dbReference>
<dbReference type="InterPro" id="IPR041975">
    <property type="entry name" value="KOW_Spt5_2"/>
</dbReference>
<feature type="domain" description="KOW" evidence="7">
    <location>
        <begin position="219"/>
        <end position="246"/>
    </location>
</feature>
<proteinExistence type="inferred from homology"/>
<dbReference type="CDD" id="cd06081">
    <property type="entry name" value="KOW_Spt5_1"/>
    <property type="match status" value="1"/>
</dbReference>
<dbReference type="InterPro" id="IPR022581">
    <property type="entry name" value="Spt5_N"/>
</dbReference>
<feature type="region of interest" description="Disordered" evidence="5">
    <location>
        <begin position="672"/>
        <end position="696"/>
    </location>
</feature>
<keyword evidence="9" id="KW-1185">Reference proteome</keyword>
<dbReference type="GO" id="GO:0032784">
    <property type="term" value="P:regulation of DNA-templated transcription elongation"/>
    <property type="evidence" value="ECO:0007669"/>
    <property type="project" value="InterPro"/>
</dbReference>
<dbReference type="Pfam" id="PF23290">
    <property type="entry name" value="KOW5_SPT5"/>
    <property type="match status" value="1"/>
</dbReference>
<dbReference type="EMBL" id="BKCP01005405">
    <property type="protein sequence ID" value="GER37717.1"/>
    <property type="molecule type" value="Genomic_DNA"/>
</dbReference>
<dbReference type="InterPro" id="IPR006645">
    <property type="entry name" value="NGN-like_dom"/>
</dbReference>
<dbReference type="PANTHER" id="PTHR11125">
    <property type="entry name" value="SUPPRESSOR OF TY 5"/>
    <property type="match status" value="1"/>
</dbReference>
<dbReference type="CDD" id="cd06084">
    <property type="entry name" value="KOW_Spt5_4"/>
    <property type="match status" value="1"/>
</dbReference>
<keyword evidence="4" id="KW-0539">Nucleus</keyword>
<protein>
    <submittedName>
        <fullName evidence="8">Transcription elongation factor SPT5</fullName>
    </submittedName>
</protein>
<dbReference type="GO" id="GO:0006357">
    <property type="term" value="P:regulation of transcription by RNA polymerase II"/>
    <property type="evidence" value="ECO:0007669"/>
    <property type="project" value="InterPro"/>
</dbReference>
<feature type="domain" description="KOW" evidence="7">
    <location>
        <begin position="508"/>
        <end position="535"/>
    </location>
</feature>
<evidence type="ECO:0000256" key="1">
    <source>
        <dbReference type="ARBA" id="ARBA00004123"/>
    </source>
</evidence>
<dbReference type="InterPro" id="IPR005825">
    <property type="entry name" value="Ribosomal_uL24_CS"/>
</dbReference>
<dbReference type="PANTHER" id="PTHR11125:SF7">
    <property type="entry name" value="TRANSCRIPTION ELONGATION FACTOR SPT5"/>
    <property type="match status" value="1"/>
</dbReference>
<dbReference type="GO" id="GO:0003729">
    <property type="term" value="F:mRNA binding"/>
    <property type="evidence" value="ECO:0007669"/>
    <property type="project" value="TreeGrafter"/>
</dbReference>
<evidence type="ECO:0000313" key="8">
    <source>
        <dbReference type="EMBL" id="GER37717.1"/>
    </source>
</evidence>
<dbReference type="InterPro" id="IPR041978">
    <property type="entry name" value="KOW_Spt5_5"/>
</dbReference>
<feature type="compositionally biased region" description="Acidic residues" evidence="5">
    <location>
        <begin position="32"/>
        <end position="58"/>
    </location>
</feature>
<organism evidence="8 9">
    <name type="scientific">Striga asiatica</name>
    <name type="common">Asiatic witchweed</name>
    <name type="synonym">Buchnera asiatica</name>
    <dbReference type="NCBI Taxonomy" id="4170"/>
    <lineage>
        <taxon>Eukaryota</taxon>
        <taxon>Viridiplantae</taxon>
        <taxon>Streptophyta</taxon>
        <taxon>Embryophyta</taxon>
        <taxon>Tracheophyta</taxon>
        <taxon>Spermatophyta</taxon>
        <taxon>Magnoliopsida</taxon>
        <taxon>eudicotyledons</taxon>
        <taxon>Gunneridae</taxon>
        <taxon>Pentapetalae</taxon>
        <taxon>asterids</taxon>
        <taxon>lamiids</taxon>
        <taxon>Lamiales</taxon>
        <taxon>Orobanchaceae</taxon>
        <taxon>Buchnereae</taxon>
        <taxon>Striga</taxon>
    </lineage>
</organism>
<dbReference type="OrthoDB" id="28901at2759"/>
<dbReference type="CDD" id="cd06082">
    <property type="entry name" value="KOW_Spt5_2"/>
    <property type="match status" value="1"/>
</dbReference>
<evidence type="ECO:0000256" key="2">
    <source>
        <dbReference type="ARBA" id="ARBA00006956"/>
    </source>
</evidence>
<dbReference type="InterPro" id="IPR039385">
    <property type="entry name" value="NGN_Euk"/>
</dbReference>
<evidence type="ECO:0000256" key="5">
    <source>
        <dbReference type="SAM" id="MobiDB-lite"/>
    </source>
</evidence>
<dbReference type="GO" id="GO:0032044">
    <property type="term" value="C:DSIF complex"/>
    <property type="evidence" value="ECO:0007669"/>
    <property type="project" value="TreeGrafter"/>
</dbReference>
<comment type="subcellular location">
    <subcellularLocation>
        <location evidence="1">Nucleus</location>
    </subcellularLocation>
</comment>
<dbReference type="InterPro" id="IPR036735">
    <property type="entry name" value="NGN_dom_sf"/>
</dbReference>
<dbReference type="Gene3D" id="2.30.30.30">
    <property type="match status" value="3"/>
</dbReference>
<evidence type="ECO:0000256" key="3">
    <source>
        <dbReference type="ARBA" id="ARBA00023163"/>
    </source>
</evidence>
<keyword evidence="8" id="KW-0251">Elongation factor</keyword>
<feature type="region of interest" description="Disordered" evidence="5">
    <location>
        <begin position="1"/>
        <end position="77"/>
    </location>
</feature>
<dbReference type="CDD" id="cd06083">
    <property type="entry name" value="KOW_Spt5_3"/>
    <property type="match status" value="1"/>
</dbReference>
<feature type="domain" description="KOW" evidence="7">
    <location>
        <begin position="609"/>
        <end position="636"/>
    </location>
</feature>
<dbReference type="InterPro" id="IPR008991">
    <property type="entry name" value="Translation_prot_SH3-like_sf"/>
</dbReference>
<keyword evidence="3" id="KW-0804">Transcription</keyword>
<dbReference type="SMART" id="SM00739">
    <property type="entry name" value="KOW"/>
    <property type="match status" value="5"/>
</dbReference>
<feature type="domain" description="NusG-like N-terminal" evidence="6">
    <location>
        <begin position="128"/>
        <end position="214"/>
    </location>
</feature>
<feature type="domain" description="KOW" evidence="7">
    <location>
        <begin position="368"/>
        <end position="395"/>
    </location>
</feature>
<keyword evidence="8" id="KW-0648">Protein biosynthesis</keyword>
<evidence type="ECO:0000259" key="7">
    <source>
        <dbReference type="SMART" id="SM00739"/>
    </source>
</evidence>